<dbReference type="AlphaFoldDB" id="A0AAU9XYE7"/>
<accession>A0AAU9XYE7</accession>
<dbReference type="GO" id="GO:0005634">
    <property type="term" value="C:nucleus"/>
    <property type="evidence" value="ECO:0007669"/>
    <property type="project" value="UniProtKB-SubCell"/>
</dbReference>
<name>A0AAU9XYE7_9CNID</name>
<gene>
    <name evidence="4" type="ORF">PMEA_00033810</name>
</gene>
<dbReference type="Gene3D" id="1.10.10.10">
    <property type="entry name" value="Winged helix-like DNA-binding domain superfamily/Winged helix DNA-binding domain"/>
    <property type="match status" value="1"/>
</dbReference>
<evidence type="ECO:0000313" key="5">
    <source>
        <dbReference type="Proteomes" id="UP001159428"/>
    </source>
</evidence>
<dbReference type="GO" id="GO:0000978">
    <property type="term" value="F:RNA polymerase II cis-regulatory region sequence-specific DNA binding"/>
    <property type="evidence" value="ECO:0007669"/>
    <property type="project" value="TreeGrafter"/>
</dbReference>
<dbReference type="InterPro" id="IPR036388">
    <property type="entry name" value="WH-like_DNA-bd_sf"/>
</dbReference>
<evidence type="ECO:0000259" key="3">
    <source>
        <dbReference type="PROSITE" id="PS50039"/>
    </source>
</evidence>
<sequence length="294" mass="33879">MQPTFCYKSLPGLKEEFTFPWMPNRPMTLETELLRDRSFVNPFLPAPPGCVPCASIQHKAEDQDRKRYEEFDLRFHPGVAPGRPKSKRFSMTYVALIASAILRSPEKRLTLAQIYQVIEKMYPEFTVSRAGWKNTVRHNLSLHECFVKGDVAANGKSCFWHIHPAYMARFSKGDFRKRPSRELCPLEDQRGCGPRLHWDRMQPGPMPCTFGAAATRFADYPYVGERHSFPQGKFYPGSSNTVQKSCVSSTLRPSTEWLSEYKPYPYYYLFSPRNASLQQTDKNTRADKPVCSTH</sequence>
<feature type="domain" description="Fork-head" evidence="3">
    <location>
        <begin position="88"/>
        <end position="180"/>
    </location>
</feature>
<dbReference type="PROSITE" id="PS50039">
    <property type="entry name" value="FORK_HEAD_3"/>
    <property type="match status" value="1"/>
</dbReference>
<keyword evidence="1 2" id="KW-0238">DNA-binding</keyword>
<evidence type="ECO:0000256" key="1">
    <source>
        <dbReference type="ARBA" id="ARBA00023125"/>
    </source>
</evidence>
<dbReference type="InterPro" id="IPR047519">
    <property type="entry name" value="FH_FOXQ2-like"/>
</dbReference>
<dbReference type="GO" id="GO:0009653">
    <property type="term" value="P:anatomical structure morphogenesis"/>
    <property type="evidence" value="ECO:0007669"/>
    <property type="project" value="TreeGrafter"/>
</dbReference>
<feature type="DNA-binding region" description="Fork-head" evidence="2">
    <location>
        <begin position="88"/>
        <end position="180"/>
    </location>
</feature>
<comment type="caution">
    <text evidence="4">The sequence shown here is derived from an EMBL/GenBank/DDBJ whole genome shotgun (WGS) entry which is preliminary data.</text>
</comment>
<dbReference type="GO" id="GO:0000981">
    <property type="term" value="F:DNA-binding transcription factor activity, RNA polymerase II-specific"/>
    <property type="evidence" value="ECO:0007669"/>
    <property type="project" value="TreeGrafter"/>
</dbReference>
<dbReference type="EMBL" id="CALNXJ010000080">
    <property type="protein sequence ID" value="CAH3161537.1"/>
    <property type="molecule type" value="Genomic_DNA"/>
</dbReference>
<reference evidence="4 5" key="1">
    <citation type="submission" date="2022-05" db="EMBL/GenBank/DDBJ databases">
        <authorList>
            <consortium name="Genoscope - CEA"/>
            <person name="William W."/>
        </authorList>
    </citation>
    <scope>NUCLEOTIDE SEQUENCE [LARGE SCALE GENOMIC DNA]</scope>
</reference>
<dbReference type="Proteomes" id="UP001159428">
    <property type="component" value="Unassembled WGS sequence"/>
</dbReference>
<dbReference type="SUPFAM" id="SSF46785">
    <property type="entry name" value="Winged helix' DNA-binding domain"/>
    <property type="match status" value="1"/>
</dbReference>
<organism evidence="4 5">
    <name type="scientific">Pocillopora meandrina</name>
    <dbReference type="NCBI Taxonomy" id="46732"/>
    <lineage>
        <taxon>Eukaryota</taxon>
        <taxon>Metazoa</taxon>
        <taxon>Cnidaria</taxon>
        <taxon>Anthozoa</taxon>
        <taxon>Hexacorallia</taxon>
        <taxon>Scleractinia</taxon>
        <taxon>Astrocoeniina</taxon>
        <taxon>Pocilloporidae</taxon>
        <taxon>Pocillopora</taxon>
    </lineage>
</organism>
<dbReference type="CDD" id="cd20035">
    <property type="entry name" value="FH_FOXQ2-like"/>
    <property type="match status" value="1"/>
</dbReference>
<proteinExistence type="predicted"/>
<keyword evidence="5" id="KW-1185">Reference proteome</keyword>
<dbReference type="PRINTS" id="PR00053">
    <property type="entry name" value="FORKHEAD"/>
</dbReference>
<dbReference type="PANTHER" id="PTHR11829">
    <property type="entry name" value="FORKHEAD BOX PROTEIN"/>
    <property type="match status" value="1"/>
</dbReference>
<dbReference type="InterPro" id="IPR050211">
    <property type="entry name" value="FOX_domain-containing"/>
</dbReference>
<keyword evidence="2" id="KW-0539">Nucleus</keyword>
<dbReference type="GO" id="GO:0030154">
    <property type="term" value="P:cell differentiation"/>
    <property type="evidence" value="ECO:0007669"/>
    <property type="project" value="TreeGrafter"/>
</dbReference>
<dbReference type="Pfam" id="PF00250">
    <property type="entry name" value="Forkhead"/>
    <property type="match status" value="1"/>
</dbReference>
<dbReference type="PANTHER" id="PTHR11829:SF411">
    <property type="entry name" value="FORKHEAD BOX PROTEIN L2"/>
    <property type="match status" value="1"/>
</dbReference>
<dbReference type="InterPro" id="IPR001766">
    <property type="entry name" value="Fork_head_dom"/>
</dbReference>
<comment type="subcellular location">
    <subcellularLocation>
        <location evidence="2">Nucleus</location>
    </subcellularLocation>
</comment>
<protein>
    <recommendedName>
        <fullName evidence="3">Fork-head domain-containing protein</fullName>
    </recommendedName>
</protein>
<evidence type="ECO:0000313" key="4">
    <source>
        <dbReference type="EMBL" id="CAH3161537.1"/>
    </source>
</evidence>
<dbReference type="InterPro" id="IPR036390">
    <property type="entry name" value="WH_DNA-bd_sf"/>
</dbReference>
<dbReference type="SMART" id="SM00339">
    <property type="entry name" value="FH"/>
    <property type="match status" value="1"/>
</dbReference>
<evidence type="ECO:0000256" key="2">
    <source>
        <dbReference type="PROSITE-ProRule" id="PRU00089"/>
    </source>
</evidence>